<dbReference type="InterPro" id="IPR001304">
    <property type="entry name" value="C-type_lectin-like"/>
</dbReference>
<protein>
    <submittedName>
        <fullName evidence="4">Macrophage mannose receptor 1-like</fullName>
    </submittedName>
</protein>
<dbReference type="CDD" id="cd00037">
    <property type="entry name" value="CLECT"/>
    <property type="match status" value="1"/>
</dbReference>
<evidence type="ECO:0000313" key="4">
    <source>
        <dbReference type="RefSeq" id="XP_031431194.1"/>
    </source>
</evidence>
<gene>
    <name evidence="4" type="primary">LOC116222164</name>
</gene>
<feature type="domain" description="C-type lectin" evidence="2">
    <location>
        <begin position="88"/>
        <end position="192"/>
    </location>
</feature>
<name>A0A6P8FWX0_CLUHA</name>
<accession>A0A6P8FWX0</accession>
<dbReference type="KEGG" id="char:116222164"/>
<dbReference type="GeneID" id="116222164"/>
<feature type="compositionally biased region" description="Basic and acidic residues" evidence="1">
    <location>
        <begin position="257"/>
        <end position="279"/>
    </location>
</feature>
<sequence length="279" mass="32484">MEEMRRLQQSVDPKFNGDVWIGLKRSPQPHWVWSVSGSTTPLYRHWRPSQPSGNGFCVVSYGKDGWYDYSCTSEKWFLCYTENRSPKYELVRELVTWTEARSYCMKNYTDLAIVESQEDERQVLDIGEGQPIWIGLFNDPWEWIDQRRPSLRYWGVEPEMVSNGEDCAAMRTVGGGMWYTHMCNVTYPFVCQRAAAIKRQFVRLVVSTKEDVDLNDPNVKVAMLEQIKTKLKENGLSDDANLQWRENQKGKVFISQAEERRGGGEAEKRRRKTKAADDL</sequence>
<organism evidence="3 4">
    <name type="scientific">Clupea harengus</name>
    <name type="common">Atlantic herring</name>
    <dbReference type="NCBI Taxonomy" id="7950"/>
    <lineage>
        <taxon>Eukaryota</taxon>
        <taxon>Metazoa</taxon>
        <taxon>Chordata</taxon>
        <taxon>Craniata</taxon>
        <taxon>Vertebrata</taxon>
        <taxon>Euteleostomi</taxon>
        <taxon>Actinopterygii</taxon>
        <taxon>Neopterygii</taxon>
        <taxon>Teleostei</taxon>
        <taxon>Clupei</taxon>
        <taxon>Clupeiformes</taxon>
        <taxon>Clupeoidei</taxon>
        <taxon>Clupeidae</taxon>
        <taxon>Clupea</taxon>
    </lineage>
</organism>
<evidence type="ECO:0000313" key="3">
    <source>
        <dbReference type="Proteomes" id="UP000515152"/>
    </source>
</evidence>
<dbReference type="SUPFAM" id="SSF56436">
    <property type="entry name" value="C-type lectin-like"/>
    <property type="match status" value="2"/>
</dbReference>
<evidence type="ECO:0000259" key="2">
    <source>
        <dbReference type="PROSITE" id="PS50041"/>
    </source>
</evidence>
<dbReference type="AlphaFoldDB" id="A0A6P8FWX0"/>
<dbReference type="InterPro" id="IPR016186">
    <property type="entry name" value="C-type_lectin-like/link_sf"/>
</dbReference>
<reference evidence="4" key="1">
    <citation type="submission" date="2025-08" db="UniProtKB">
        <authorList>
            <consortium name="RefSeq"/>
        </authorList>
    </citation>
    <scope>IDENTIFICATION</scope>
</reference>
<dbReference type="PANTHER" id="PTHR45784">
    <property type="entry name" value="C-TYPE LECTIN DOMAIN FAMILY 20 MEMBER A-RELATED"/>
    <property type="match status" value="1"/>
</dbReference>
<dbReference type="Gene3D" id="3.10.100.10">
    <property type="entry name" value="Mannose-Binding Protein A, subunit A"/>
    <property type="match status" value="2"/>
</dbReference>
<dbReference type="RefSeq" id="XP_031431194.1">
    <property type="nucleotide sequence ID" value="XM_031575334.2"/>
</dbReference>
<dbReference type="Pfam" id="PF00059">
    <property type="entry name" value="Lectin_C"/>
    <property type="match status" value="2"/>
</dbReference>
<dbReference type="OrthoDB" id="6369810at2759"/>
<proteinExistence type="predicted"/>
<dbReference type="InterPro" id="IPR016187">
    <property type="entry name" value="CTDL_fold"/>
</dbReference>
<feature type="region of interest" description="Disordered" evidence="1">
    <location>
        <begin position="253"/>
        <end position="279"/>
    </location>
</feature>
<keyword evidence="3" id="KW-1185">Reference proteome</keyword>
<feature type="domain" description="C-type lectin" evidence="2">
    <location>
        <begin position="1"/>
        <end position="80"/>
    </location>
</feature>
<dbReference type="PROSITE" id="PS50041">
    <property type="entry name" value="C_TYPE_LECTIN_2"/>
    <property type="match status" value="2"/>
</dbReference>
<dbReference type="Proteomes" id="UP000515152">
    <property type="component" value="Chromosome 10"/>
</dbReference>
<dbReference type="SMART" id="SM00034">
    <property type="entry name" value="CLECT"/>
    <property type="match status" value="1"/>
</dbReference>
<evidence type="ECO:0000256" key="1">
    <source>
        <dbReference type="SAM" id="MobiDB-lite"/>
    </source>
</evidence>
<dbReference type="PANTHER" id="PTHR45784:SF3">
    <property type="entry name" value="C-TYPE LECTIN DOMAIN FAMILY 4 MEMBER K-LIKE-RELATED"/>
    <property type="match status" value="1"/>
</dbReference>